<comment type="caution">
    <text evidence="2">The sequence shown here is derived from an EMBL/GenBank/DDBJ whole genome shotgun (WGS) entry which is preliminary data.</text>
</comment>
<dbReference type="AlphaFoldDB" id="A0A0W0X0L0"/>
<accession>A0A0W0X0L0</accession>
<feature type="region of interest" description="Disordered" evidence="1">
    <location>
        <begin position="214"/>
        <end position="250"/>
    </location>
</feature>
<dbReference type="Proteomes" id="UP000054858">
    <property type="component" value="Unassembled WGS sequence"/>
</dbReference>
<proteinExistence type="predicted"/>
<reference evidence="2 3" key="1">
    <citation type="submission" date="2015-11" db="EMBL/GenBank/DDBJ databases">
        <title>Genomic analysis of 38 Legionella species identifies large and diverse effector repertoires.</title>
        <authorList>
            <person name="Burstein D."/>
            <person name="Amaro F."/>
            <person name="Zusman T."/>
            <person name="Lifshitz Z."/>
            <person name="Cohen O."/>
            <person name="Gilbert J.A."/>
            <person name="Pupko T."/>
            <person name="Shuman H.A."/>
            <person name="Segal G."/>
        </authorList>
    </citation>
    <scope>NUCLEOTIDE SEQUENCE [LARGE SCALE GENOMIC DNA]</scope>
    <source>
        <strain evidence="2 3">Oak Ridge-10</strain>
    </source>
</reference>
<organism evidence="2 3">
    <name type="scientific">Legionella oakridgensis</name>
    <dbReference type="NCBI Taxonomy" id="29423"/>
    <lineage>
        <taxon>Bacteria</taxon>
        <taxon>Pseudomonadati</taxon>
        <taxon>Pseudomonadota</taxon>
        <taxon>Gammaproteobacteria</taxon>
        <taxon>Legionellales</taxon>
        <taxon>Legionellaceae</taxon>
        <taxon>Legionella</taxon>
    </lineage>
</organism>
<gene>
    <name evidence="2" type="ORF">Loak_1759</name>
</gene>
<name>A0A0W0X0L0_9GAMM</name>
<evidence type="ECO:0000256" key="1">
    <source>
        <dbReference type="SAM" id="MobiDB-lite"/>
    </source>
</evidence>
<protein>
    <submittedName>
        <fullName evidence="2">Uncharacterized protein</fullName>
    </submittedName>
</protein>
<sequence>MSALPNLLKSLVTAIVRYHARKTAIAREIPEESLVADLLQASCEDINSRLEALIAESTASDATRRPLLNYLLHVIQLIKPVVDGKIPFKEEQAEAFKKQLTQFYIDVLLLLNTRQGSQVTLNYNSTPSQHYGLIKGVWPITSWSVAGNVINELLLPTVDVLYTDDQALVTLKITAFVQAAEIAALKQIIHSQETELQQRQEENAKLLEENARLHSELETKSAPETPTTAASPDRRSPSEELSSDEDVERTQAAARLPRVAHLHPLLSRRGYGGTLFAPLGLASLAFPVPGIIRASQRQGADEREVDRRSQHTL</sequence>
<evidence type="ECO:0000313" key="2">
    <source>
        <dbReference type="EMBL" id="KTD38083.1"/>
    </source>
</evidence>
<dbReference type="EMBL" id="LNYP01000029">
    <property type="protein sequence ID" value="KTD38083.1"/>
    <property type="molecule type" value="Genomic_DNA"/>
</dbReference>
<evidence type="ECO:0000313" key="3">
    <source>
        <dbReference type="Proteomes" id="UP000054858"/>
    </source>
</evidence>
<dbReference type="PATRIC" id="fig|29423.5.peg.1844"/>
<dbReference type="RefSeq" id="WP_025385431.1">
    <property type="nucleotide sequence ID" value="NZ_LCUA01000002.1"/>
</dbReference>